<feature type="chain" id="PRO_5007147486" evidence="2">
    <location>
        <begin position="18"/>
        <end position="193"/>
    </location>
</feature>
<comment type="caution">
    <text evidence="3">The sequence shown here is derived from an EMBL/GenBank/DDBJ whole genome shotgun (WGS) entry which is preliminary data.</text>
</comment>
<dbReference type="RefSeq" id="WP_153013939.1">
    <property type="nucleotide sequence ID" value="NZ_BCMS01000004.1"/>
</dbReference>
<dbReference type="AlphaFoldDB" id="A0A117DPM7"/>
<accession>A0A117DPM7</accession>
<protein>
    <submittedName>
        <fullName evidence="3">YD repeat protein</fullName>
    </submittedName>
</protein>
<evidence type="ECO:0000313" key="3">
    <source>
        <dbReference type="EMBL" id="GAQ23684.1"/>
    </source>
</evidence>
<sequence length="193" mass="21148">MKRLVASLLLPMMLAFASCNSAPNMPANTSASRGQTEADAPASSSETTLTPQAADTYCTSRYWGNRTYECNASARTDVEIAGLMYKRAKVYFTNSSDYSTTVGATYIFGNYYITVYGGSTANAKTQIEKQVRAAGYQWVTPSGYVHAEQRLKDVQPYAVSIGISNPNGPCPSCIQNVVETQQTPISWYPGYYW</sequence>
<gene>
    <name evidence="3" type="ORF">DEIGR_320098</name>
</gene>
<keyword evidence="4" id="KW-1185">Reference proteome</keyword>
<dbReference type="EMBL" id="BCMS01000004">
    <property type="protein sequence ID" value="GAQ23684.1"/>
    <property type="molecule type" value="Genomic_DNA"/>
</dbReference>
<feature type="signal peptide" evidence="2">
    <location>
        <begin position="1"/>
        <end position="17"/>
    </location>
</feature>
<name>A0A117DPM7_9DEIO</name>
<dbReference type="Proteomes" id="UP000056209">
    <property type="component" value="Unassembled WGS sequence"/>
</dbReference>
<evidence type="ECO:0000256" key="1">
    <source>
        <dbReference type="SAM" id="MobiDB-lite"/>
    </source>
</evidence>
<organism evidence="3 4">
    <name type="scientific">Deinococcus grandis</name>
    <dbReference type="NCBI Taxonomy" id="57498"/>
    <lineage>
        <taxon>Bacteria</taxon>
        <taxon>Thermotogati</taxon>
        <taxon>Deinococcota</taxon>
        <taxon>Deinococci</taxon>
        <taxon>Deinococcales</taxon>
        <taxon>Deinococcaceae</taxon>
        <taxon>Deinococcus</taxon>
    </lineage>
</organism>
<evidence type="ECO:0000313" key="4">
    <source>
        <dbReference type="Proteomes" id="UP000056209"/>
    </source>
</evidence>
<feature type="region of interest" description="Disordered" evidence="1">
    <location>
        <begin position="27"/>
        <end position="49"/>
    </location>
</feature>
<proteinExistence type="predicted"/>
<dbReference type="PROSITE" id="PS51257">
    <property type="entry name" value="PROKAR_LIPOPROTEIN"/>
    <property type="match status" value="1"/>
</dbReference>
<evidence type="ECO:0000256" key="2">
    <source>
        <dbReference type="SAM" id="SignalP"/>
    </source>
</evidence>
<reference evidence="4" key="1">
    <citation type="submission" date="2015-11" db="EMBL/GenBank/DDBJ databases">
        <title>Draft Genome Sequence of the Radioresistant Bacterium Deinococcus grandis, Isolated from Freshwater Fish in Japan.</title>
        <authorList>
            <person name="Satoh K."/>
            <person name="Onodera T."/>
            <person name="Omoso K."/>
            <person name="Takeda-Yano K."/>
            <person name="Katayama T."/>
            <person name="Oono Y."/>
            <person name="Narumi I."/>
        </authorList>
    </citation>
    <scope>NUCLEOTIDE SEQUENCE [LARGE SCALE GENOMIC DNA]</scope>
    <source>
        <strain evidence="4">ATCC 43672</strain>
    </source>
</reference>
<keyword evidence="2" id="KW-0732">Signal</keyword>